<keyword evidence="13" id="KW-1185">Reference proteome</keyword>
<dbReference type="InterPro" id="IPR050256">
    <property type="entry name" value="Glycosyltransferase_2"/>
</dbReference>
<comment type="cofactor">
    <cofactor evidence="2">
        <name>Mg(2+)</name>
        <dbReference type="ChEBI" id="CHEBI:18420"/>
    </cofactor>
</comment>
<dbReference type="PANTHER" id="PTHR48090:SF10">
    <property type="entry name" value="GLUCOSYL-3-PHOSPHOGLYCERATE SYNTHASE"/>
    <property type="match status" value="1"/>
</dbReference>
<sequence>MPTARRGVGGLPTTDATFLCTFFTRNGYNRHVKGERVAVVIPAKDEAERIGATIRAARAIPKVDLIVVVDDGSEDNTREVARSAGATVVRHSVNRGKASALETGASVVAMRDAEDATPRTLLFLDADLGDSAIECAPLIAPVLAGEVDMTIAYLPPQAGAGGHGMVTGYAKRWIKRLTGWEPQQPLSGQRCLSREALDAASPLASGWGVEVGVTIDLLAKGFTVQEIACKLYHRPSGNDFAGQLHRASQLADVMRAVTARRMRRVRVPARARGSVPAPGMPFCARER</sequence>
<dbReference type="Gene3D" id="3.90.550.10">
    <property type="entry name" value="Spore Coat Polysaccharide Biosynthesis Protein SpsA, Chain A"/>
    <property type="match status" value="1"/>
</dbReference>
<comment type="catalytic activity">
    <reaction evidence="9">
        <text>(2R)-3-phosphoglycerate + UDP-alpha-D-glucose = (2R)-2-O-(alpha-D-glucopyranosyl)-3-phospho-glycerate + UDP + H(+)</text>
        <dbReference type="Rhea" id="RHEA:31319"/>
        <dbReference type="ChEBI" id="CHEBI:15378"/>
        <dbReference type="ChEBI" id="CHEBI:58223"/>
        <dbReference type="ChEBI" id="CHEBI:58272"/>
        <dbReference type="ChEBI" id="CHEBI:58885"/>
        <dbReference type="ChEBI" id="CHEBI:62600"/>
        <dbReference type="EC" id="2.4.1.266"/>
    </reaction>
    <physiologicalReaction direction="left-to-right" evidence="9">
        <dbReference type="Rhea" id="RHEA:31320"/>
    </physiologicalReaction>
</comment>
<keyword evidence="6" id="KW-0460">Magnesium</keyword>
<keyword evidence="5 12" id="KW-0808">Transferase</keyword>
<evidence type="ECO:0000313" key="12">
    <source>
        <dbReference type="EMBL" id="QOR45591.1"/>
    </source>
</evidence>
<dbReference type="EMBL" id="CP063213">
    <property type="protein sequence ID" value="QOR45591.1"/>
    <property type="molecule type" value="Genomic_DNA"/>
</dbReference>
<dbReference type="InterPro" id="IPR029044">
    <property type="entry name" value="Nucleotide-diphossugar_trans"/>
</dbReference>
<dbReference type="EC" id="2.4.1.266" evidence="7"/>
<gene>
    <name evidence="12" type="ORF">INS88_10135</name>
</gene>
<evidence type="ECO:0000256" key="4">
    <source>
        <dbReference type="ARBA" id="ARBA00022676"/>
    </source>
</evidence>
<dbReference type="SUPFAM" id="SSF53448">
    <property type="entry name" value="Nucleotide-diphospho-sugar transferases"/>
    <property type="match status" value="1"/>
</dbReference>
<comment type="catalytic activity">
    <reaction evidence="10">
        <text>an NDP-alpha-D-glucose + (2R)-3-phosphoglycerate = (2R)-2-O-(alpha-D-glucopyranosyl)-3-phospho-glycerate + a ribonucleoside 5'-diphosphate + H(+)</text>
        <dbReference type="Rhea" id="RHEA:47244"/>
        <dbReference type="ChEBI" id="CHEBI:15378"/>
        <dbReference type="ChEBI" id="CHEBI:57930"/>
        <dbReference type="ChEBI" id="CHEBI:58272"/>
        <dbReference type="ChEBI" id="CHEBI:62600"/>
        <dbReference type="ChEBI" id="CHEBI:76533"/>
        <dbReference type="EC" id="2.4.1.266"/>
    </reaction>
    <physiologicalReaction direction="left-to-right" evidence="10">
        <dbReference type="Rhea" id="RHEA:47245"/>
    </physiologicalReaction>
</comment>
<evidence type="ECO:0000256" key="8">
    <source>
        <dbReference type="ARBA" id="ARBA00040894"/>
    </source>
</evidence>
<evidence type="ECO:0000256" key="1">
    <source>
        <dbReference type="ARBA" id="ARBA00001936"/>
    </source>
</evidence>
<evidence type="ECO:0000256" key="6">
    <source>
        <dbReference type="ARBA" id="ARBA00022842"/>
    </source>
</evidence>
<evidence type="ECO:0000256" key="5">
    <source>
        <dbReference type="ARBA" id="ARBA00022679"/>
    </source>
</evidence>
<proteinExistence type="inferred from homology"/>
<evidence type="ECO:0000256" key="10">
    <source>
        <dbReference type="ARBA" id="ARBA00048997"/>
    </source>
</evidence>
<dbReference type="PANTHER" id="PTHR48090">
    <property type="entry name" value="UNDECAPRENYL-PHOSPHATE 4-DEOXY-4-FORMAMIDO-L-ARABINOSE TRANSFERASE-RELATED"/>
    <property type="match status" value="1"/>
</dbReference>
<organism evidence="12 13">
    <name type="scientific">Trueperella pecoris</name>
    <dbReference type="NCBI Taxonomy" id="2733571"/>
    <lineage>
        <taxon>Bacteria</taxon>
        <taxon>Bacillati</taxon>
        <taxon>Actinomycetota</taxon>
        <taxon>Actinomycetes</taxon>
        <taxon>Actinomycetales</taxon>
        <taxon>Actinomycetaceae</taxon>
        <taxon>Trueperella</taxon>
    </lineage>
</organism>
<evidence type="ECO:0000256" key="2">
    <source>
        <dbReference type="ARBA" id="ARBA00001946"/>
    </source>
</evidence>
<comment type="cofactor">
    <cofactor evidence="1">
        <name>Mn(2+)</name>
        <dbReference type="ChEBI" id="CHEBI:29035"/>
    </cofactor>
</comment>
<evidence type="ECO:0000256" key="3">
    <source>
        <dbReference type="ARBA" id="ARBA00006739"/>
    </source>
</evidence>
<name>A0A7M1QUX4_9ACTO</name>
<evidence type="ECO:0000259" key="11">
    <source>
        <dbReference type="Pfam" id="PF00535"/>
    </source>
</evidence>
<comment type="similarity">
    <text evidence="3">Belongs to the glycosyltransferase 2 family.</text>
</comment>
<dbReference type="CDD" id="cd04179">
    <property type="entry name" value="DPM_DPG-synthase_like"/>
    <property type="match status" value="1"/>
</dbReference>
<dbReference type="AlphaFoldDB" id="A0A7M1QUX4"/>
<accession>A0A7M1QUX4</accession>
<dbReference type="Pfam" id="PF00535">
    <property type="entry name" value="Glycos_transf_2"/>
    <property type="match status" value="1"/>
</dbReference>
<evidence type="ECO:0000256" key="9">
    <source>
        <dbReference type="ARBA" id="ARBA00048689"/>
    </source>
</evidence>
<reference evidence="12 13" key="1">
    <citation type="submission" date="2020-10" db="EMBL/GenBank/DDBJ databases">
        <title>Trueperella pecoris sp. nov. isolated from bovine and porcine specimens.</title>
        <authorList>
            <person name="Schoenecker L."/>
            <person name="Schnydrig P."/>
            <person name="Brodard I."/>
            <person name="Thomann A."/>
            <person name="Hemphill A."/>
            <person name="Rodriguez-Campos S."/>
            <person name="Perreten V."/>
            <person name="Jores J."/>
            <person name="Kittl S."/>
        </authorList>
    </citation>
    <scope>NUCLEOTIDE SEQUENCE [LARGE SCALE GENOMIC DNA]</scope>
    <source>
        <strain evidence="12 13">15A0121</strain>
    </source>
</reference>
<dbReference type="InterPro" id="IPR001173">
    <property type="entry name" value="Glyco_trans_2-like"/>
</dbReference>
<keyword evidence="4" id="KW-0328">Glycosyltransferase</keyword>
<feature type="domain" description="Glycosyltransferase 2-like" evidence="11">
    <location>
        <begin position="39"/>
        <end position="152"/>
    </location>
</feature>
<evidence type="ECO:0000313" key="13">
    <source>
        <dbReference type="Proteomes" id="UP000595053"/>
    </source>
</evidence>
<dbReference type="GO" id="GO:0016757">
    <property type="term" value="F:glycosyltransferase activity"/>
    <property type="evidence" value="ECO:0007669"/>
    <property type="project" value="UniProtKB-KW"/>
</dbReference>
<dbReference type="Proteomes" id="UP000595053">
    <property type="component" value="Chromosome"/>
</dbReference>
<evidence type="ECO:0000256" key="7">
    <source>
        <dbReference type="ARBA" id="ARBA00039022"/>
    </source>
</evidence>
<protein>
    <recommendedName>
        <fullName evidence="8">Glucosyl-3-phosphoglycerate synthase</fullName>
        <ecNumber evidence="7">2.4.1.266</ecNumber>
    </recommendedName>
</protein>